<reference evidence="1 2" key="2">
    <citation type="journal article" date="2012" name="J. Bacteriol.">
        <title>Complete genome sequences of Desulfosporosinus orientis DSM765T, Desulfosporosinus youngiae DSM17734T, Desulfosporosinus meridiei DSM13257T, and Desulfosporosinus acidiphilus DSM22704T.</title>
        <authorList>
            <person name="Pester M."/>
            <person name="Brambilla E."/>
            <person name="Alazard D."/>
            <person name="Rattei T."/>
            <person name="Weinmaier T."/>
            <person name="Han J."/>
            <person name="Lucas S."/>
            <person name="Lapidus A."/>
            <person name="Cheng J.F."/>
            <person name="Goodwin L."/>
            <person name="Pitluck S."/>
            <person name="Peters L."/>
            <person name="Ovchinnikova G."/>
            <person name="Teshima H."/>
            <person name="Detter J.C."/>
            <person name="Han C.S."/>
            <person name="Tapia R."/>
            <person name="Land M.L."/>
            <person name="Hauser L."/>
            <person name="Kyrpides N.C."/>
            <person name="Ivanova N.N."/>
            <person name="Pagani I."/>
            <person name="Huntmann M."/>
            <person name="Wei C.L."/>
            <person name="Davenport K.W."/>
            <person name="Daligault H."/>
            <person name="Chain P.S."/>
            <person name="Chen A."/>
            <person name="Mavromatis K."/>
            <person name="Markowitz V."/>
            <person name="Szeto E."/>
            <person name="Mikhailova N."/>
            <person name="Pati A."/>
            <person name="Wagner M."/>
            <person name="Woyke T."/>
            <person name="Ollivier B."/>
            <person name="Klenk H.P."/>
            <person name="Spring S."/>
            <person name="Loy A."/>
        </authorList>
    </citation>
    <scope>NUCLEOTIDE SEQUENCE [LARGE SCALE GENOMIC DNA]</scope>
    <source>
        <strain evidence="2">ATCC 19365 / DSM 765 / NCIMB 8382 / VKM B-1628</strain>
    </source>
</reference>
<dbReference type="Proteomes" id="UP000006346">
    <property type="component" value="Chromosome"/>
</dbReference>
<evidence type="ECO:0000313" key="2">
    <source>
        <dbReference type="Proteomes" id="UP000006346"/>
    </source>
</evidence>
<dbReference type="HOGENOM" id="CLU_1872095_0_0_9"/>
<name>G7W953_DESOD</name>
<dbReference type="PATRIC" id="fig|768706.3.peg.3215"/>
<dbReference type="RefSeq" id="WP_014185502.1">
    <property type="nucleotide sequence ID" value="NC_016584.1"/>
</dbReference>
<accession>G7W953</accession>
<dbReference type="KEGG" id="dor:Desor_3190"/>
<proteinExistence type="predicted"/>
<gene>
    <name evidence="1" type="ordered locus">Desor_3190</name>
</gene>
<dbReference type="eggNOG" id="ENOG50348BJ">
    <property type="taxonomic scope" value="Bacteria"/>
</dbReference>
<dbReference type="EMBL" id="CP003108">
    <property type="protein sequence ID" value="AET68694.1"/>
    <property type="molecule type" value="Genomic_DNA"/>
</dbReference>
<dbReference type="AlphaFoldDB" id="G7W953"/>
<sequence length="136" mass="15583">MTECEELVNRFTLAGQDRGIRELCADELNEYHSIYNDLMSKHVESNGEILKDMEIQAINKIYASNDLNITPMGLVNVSLEYLARILTFAKAQGIEWHVCCDKCTDTHFKNLSHFTVKVNCHKDEFVTMAEAAGFRY</sequence>
<dbReference type="OrthoDB" id="1796957at2"/>
<protein>
    <submittedName>
        <fullName evidence="1">Uncharacterized protein</fullName>
    </submittedName>
</protein>
<organism evidence="1 2">
    <name type="scientific">Desulfosporosinus orientis (strain ATCC 19365 / DSM 765 / NCIMB 8382 / VKM B-1628 / Singapore I)</name>
    <name type="common">Desulfotomaculum orientis</name>
    <dbReference type="NCBI Taxonomy" id="768706"/>
    <lineage>
        <taxon>Bacteria</taxon>
        <taxon>Bacillati</taxon>
        <taxon>Bacillota</taxon>
        <taxon>Clostridia</taxon>
        <taxon>Eubacteriales</taxon>
        <taxon>Desulfitobacteriaceae</taxon>
        <taxon>Desulfosporosinus</taxon>
    </lineage>
</organism>
<keyword evidence="2" id="KW-1185">Reference proteome</keyword>
<reference evidence="2" key="1">
    <citation type="submission" date="2011-11" db="EMBL/GenBank/DDBJ databases">
        <title>Complete sequence of Desulfosporosinus orientis DSM 765.</title>
        <authorList>
            <person name="Lucas S."/>
            <person name="Han J."/>
            <person name="Lapidus A."/>
            <person name="Cheng J.-F."/>
            <person name="Goodwin L."/>
            <person name="Pitluck S."/>
            <person name="Peters L."/>
            <person name="Ovchinnikova G."/>
            <person name="Teshima H."/>
            <person name="Detter J.C."/>
            <person name="Han C."/>
            <person name="Tapia R."/>
            <person name="Land M."/>
            <person name="Hauser L."/>
            <person name="Kyrpides N."/>
            <person name="Ivanova N."/>
            <person name="Pagani I."/>
            <person name="Pester M."/>
            <person name="Spring S."/>
            <person name="Ollivier B."/>
            <person name="Rattei T."/>
            <person name="Klenk H.-P."/>
            <person name="Wagner M."/>
            <person name="Loy A."/>
            <person name="Woyke T."/>
        </authorList>
    </citation>
    <scope>NUCLEOTIDE SEQUENCE [LARGE SCALE GENOMIC DNA]</scope>
    <source>
        <strain evidence="2">ATCC 19365 / DSM 765 / NCIMB 8382 / VKM B-1628</strain>
    </source>
</reference>
<evidence type="ECO:0000313" key="1">
    <source>
        <dbReference type="EMBL" id="AET68694.1"/>
    </source>
</evidence>